<dbReference type="AlphaFoldDB" id="A0A1I6HX27"/>
<evidence type="ECO:0000256" key="5">
    <source>
        <dbReference type="ARBA" id="ARBA00022692"/>
    </source>
</evidence>
<dbReference type="RefSeq" id="WP_090201665.1">
    <property type="nucleotide sequence ID" value="NZ_FOYP01000003.1"/>
</dbReference>
<dbReference type="PANTHER" id="PTHR34979">
    <property type="entry name" value="INNER MEMBRANE PROTEIN YGAZ"/>
    <property type="match status" value="1"/>
</dbReference>
<keyword evidence="4" id="KW-1003">Cell membrane</keyword>
<feature type="transmembrane region" description="Helical" evidence="8">
    <location>
        <begin position="140"/>
        <end position="164"/>
    </location>
</feature>
<evidence type="ECO:0000256" key="4">
    <source>
        <dbReference type="ARBA" id="ARBA00022475"/>
    </source>
</evidence>
<organism evidence="9 10">
    <name type="scientific">Yoonia tamlensis</name>
    <dbReference type="NCBI Taxonomy" id="390270"/>
    <lineage>
        <taxon>Bacteria</taxon>
        <taxon>Pseudomonadati</taxon>
        <taxon>Pseudomonadota</taxon>
        <taxon>Alphaproteobacteria</taxon>
        <taxon>Rhodobacterales</taxon>
        <taxon>Paracoccaceae</taxon>
        <taxon>Yoonia</taxon>
    </lineage>
</organism>
<keyword evidence="3" id="KW-0813">Transport</keyword>
<dbReference type="Proteomes" id="UP000199478">
    <property type="component" value="Unassembled WGS sequence"/>
</dbReference>
<keyword evidence="5 8" id="KW-0812">Transmembrane</keyword>
<evidence type="ECO:0000313" key="9">
    <source>
        <dbReference type="EMBL" id="SFR59022.1"/>
    </source>
</evidence>
<reference evidence="10" key="1">
    <citation type="submission" date="2016-10" db="EMBL/GenBank/DDBJ databases">
        <authorList>
            <person name="Varghese N."/>
            <person name="Submissions S."/>
        </authorList>
    </citation>
    <scope>NUCLEOTIDE SEQUENCE [LARGE SCALE GENOMIC DNA]</scope>
    <source>
        <strain evidence="10">DSM 26879</strain>
    </source>
</reference>
<evidence type="ECO:0000256" key="7">
    <source>
        <dbReference type="ARBA" id="ARBA00023136"/>
    </source>
</evidence>
<dbReference type="InterPro" id="IPR011606">
    <property type="entry name" value="Brnchd-chn_aa_trnsp_permease"/>
</dbReference>
<evidence type="ECO:0000256" key="3">
    <source>
        <dbReference type="ARBA" id="ARBA00022448"/>
    </source>
</evidence>
<name>A0A1I6HX27_9RHOB</name>
<evidence type="ECO:0000313" key="10">
    <source>
        <dbReference type="Proteomes" id="UP000199478"/>
    </source>
</evidence>
<keyword evidence="10" id="KW-1185">Reference proteome</keyword>
<sequence>MATSTVKTATRSAYWAGVRDGTPFILVASPFALLFGVIATDAGLTLGQAMGFSVLVIAGASQFAAVQMITENAGIAFVLLAALAVNLRMAMYSASLVPYLGPAPLWQRALISYLNFDQTYITSIGRYEARPEMTVPERAVYFLGVATPITPLWVLMTLVGILAGTAIPDAWALDFIMPIMFLAMVAPMMKSLAHLAAALASIIVALLLFWMPSGTGLLIAAVAAMMVGATVETWMETRGS</sequence>
<comment type="similarity">
    <text evidence="2">Belongs to the AzlC family.</text>
</comment>
<evidence type="ECO:0000256" key="1">
    <source>
        <dbReference type="ARBA" id="ARBA00004651"/>
    </source>
</evidence>
<dbReference type="GO" id="GO:1903785">
    <property type="term" value="P:L-valine transmembrane transport"/>
    <property type="evidence" value="ECO:0007669"/>
    <property type="project" value="TreeGrafter"/>
</dbReference>
<gene>
    <name evidence="9" type="ORF">SAMN04488005_3079</name>
</gene>
<dbReference type="Pfam" id="PF03591">
    <property type="entry name" value="AzlC"/>
    <property type="match status" value="1"/>
</dbReference>
<evidence type="ECO:0000256" key="8">
    <source>
        <dbReference type="SAM" id="Phobius"/>
    </source>
</evidence>
<dbReference type="GO" id="GO:0005886">
    <property type="term" value="C:plasma membrane"/>
    <property type="evidence" value="ECO:0007669"/>
    <property type="project" value="UniProtKB-SubCell"/>
</dbReference>
<dbReference type="OrthoDB" id="3579489at2"/>
<dbReference type="STRING" id="390270.SAMN04488005_3079"/>
<evidence type="ECO:0000256" key="6">
    <source>
        <dbReference type="ARBA" id="ARBA00022989"/>
    </source>
</evidence>
<proteinExistence type="inferred from homology"/>
<evidence type="ECO:0000256" key="2">
    <source>
        <dbReference type="ARBA" id="ARBA00010735"/>
    </source>
</evidence>
<dbReference type="EMBL" id="FOYP01000003">
    <property type="protein sequence ID" value="SFR59022.1"/>
    <property type="molecule type" value="Genomic_DNA"/>
</dbReference>
<comment type="subcellular location">
    <subcellularLocation>
        <location evidence="1">Cell membrane</location>
        <topology evidence="1">Multi-pass membrane protein</topology>
    </subcellularLocation>
</comment>
<feature type="transmembrane region" description="Helical" evidence="8">
    <location>
        <begin position="24"/>
        <end position="44"/>
    </location>
</feature>
<keyword evidence="6 8" id="KW-1133">Transmembrane helix</keyword>
<dbReference type="PANTHER" id="PTHR34979:SF1">
    <property type="entry name" value="INNER MEMBRANE PROTEIN YGAZ"/>
    <property type="match status" value="1"/>
</dbReference>
<accession>A0A1I6HX27</accession>
<keyword evidence="7 8" id="KW-0472">Membrane</keyword>
<protein>
    <submittedName>
        <fullName evidence="9">Predicted branched-chain amino acid permease (Azaleucine resistance)</fullName>
    </submittedName>
</protein>